<comment type="cofactor">
    <cofactor evidence="3">
        <name>Zn(2+)</name>
        <dbReference type="ChEBI" id="CHEBI:29105"/>
    </cofactor>
    <text evidence="3">Binds 2 Zn(2+) ions.</text>
</comment>
<dbReference type="AlphaFoldDB" id="A0A101HHZ8"/>
<keyword evidence="5" id="KW-0732">Signal</keyword>
<feature type="signal peptide" evidence="5">
    <location>
        <begin position="1"/>
        <end position="19"/>
    </location>
</feature>
<evidence type="ECO:0000256" key="5">
    <source>
        <dbReference type="SAM" id="SignalP"/>
    </source>
</evidence>
<dbReference type="GO" id="GO:0004035">
    <property type="term" value="F:alkaline phosphatase activity"/>
    <property type="evidence" value="ECO:0007669"/>
    <property type="project" value="TreeGrafter"/>
</dbReference>
<evidence type="ECO:0000256" key="3">
    <source>
        <dbReference type="PIRSR" id="PIRSR601952-2"/>
    </source>
</evidence>
<protein>
    <recommendedName>
        <fullName evidence="8">Alkaline phosphatase</fullName>
    </recommendedName>
</protein>
<feature type="binding site" evidence="3">
    <location>
        <position position="34"/>
    </location>
    <ligand>
        <name>Zn(2+)</name>
        <dbReference type="ChEBI" id="CHEBI:29105"/>
        <label>2</label>
    </ligand>
</feature>
<dbReference type="PANTHER" id="PTHR11596:SF5">
    <property type="entry name" value="ALKALINE PHOSPHATASE"/>
    <property type="match status" value="1"/>
</dbReference>
<dbReference type="SUPFAM" id="SSF53649">
    <property type="entry name" value="Alkaline phosphatase-like"/>
    <property type="match status" value="1"/>
</dbReference>
<feature type="binding site" evidence="3">
    <location>
        <position position="271"/>
    </location>
    <ligand>
        <name>Zn(2+)</name>
        <dbReference type="ChEBI" id="CHEBI:29105"/>
        <label>2</label>
    </ligand>
</feature>
<dbReference type="InterPro" id="IPR001952">
    <property type="entry name" value="Alkaline_phosphatase"/>
</dbReference>
<dbReference type="CDD" id="cd16012">
    <property type="entry name" value="ALP"/>
    <property type="match status" value="1"/>
</dbReference>
<feature type="binding site" evidence="3">
    <location>
        <position position="145"/>
    </location>
    <ligand>
        <name>Mg(2+)</name>
        <dbReference type="ChEBI" id="CHEBI:18420"/>
    </ligand>
</feature>
<feature type="binding site" evidence="3">
    <location>
        <position position="309"/>
    </location>
    <ligand>
        <name>Zn(2+)</name>
        <dbReference type="ChEBI" id="CHEBI:29105"/>
        <label>2</label>
    </ligand>
</feature>
<keyword evidence="1" id="KW-0597">Phosphoprotein</keyword>
<reference evidence="7" key="1">
    <citation type="journal article" date="2015" name="MBio">
        <title>Genome-Resolved Metagenomic Analysis Reveals Roles for Candidate Phyla and Other Microbial Community Members in Biogeochemical Transformations in Oil Reservoirs.</title>
        <authorList>
            <person name="Hu P."/>
            <person name="Tom L."/>
            <person name="Singh A."/>
            <person name="Thomas B.C."/>
            <person name="Baker B.J."/>
            <person name="Piceno Y.M."/>
            <person name="Andersen G.L."/>
            <person name="Banfield J.F."/>
        </authorList>
    </citation>
    <scope>NUCLEOTIDE SEQUENCE [LARGE SCALE GENOMIC DNA]</scope>
</reference>
<gene>
    <name evidence="6" type="ORF">XD92_0856</name>
</gene>
<dbReference type="PANTHER" id="PTHR11596">
    <property type="entry name" value="ALKALINE PHOSPHATASE"/>
    <property type="match status" value="1"/>
</dbReference>
<dbReference type="Gene3D" id="1.10.60.40">
    <property type="match status" value="1"/>
</dbReference>
<keyword evidence="3" id="KW-0479">Metal-binding</keyword>
<proteinExistence type="inferred from homology"/>
<sequence>MRKISTLILFLVTSAMLFASEVRPVKNLIVMIPDGTSISVYSAARWFKYYNGMGERLNVDPYITGTVTTFSSNAPIGDSAPTGSAYATGVLQQTGNVAIHPEVSENDLFPVDATRSLQPAATILEALKIEKQKAVGLVVTCEFPHATPADFSAHHYKRSNYKALAPQIAYQNLDVLFGGGNGILTSDIKKHFENKGTTLISDDRLALLNYSGPGKVWALFGEKALPYNIDRNPDKVPSIAEMTEKAIELLSKKENGFFLMVEGSQVDWAAHANDAATMIDEYLAFDEAVGKAIEFAKADGNTAVVIISDHGNSGFSIGSSRCGGYDRLSLEDLFRTVSGYKLSNNGLESILIDTPPAQFKSVFKKYTGIDLTNEELETLLSSKNYNEPDYTKVGTSNNLAHNIGKILNERTCFGFTTGGHTGEEVLLAVYHPQGDVPRGNMRNTDVNRYLQEVSGLESSLQELSDRIFAKHPEVFKGMSYSINRENPDFPVLMVKKGGTRMEIPAFSSVGRKNGKPFDIGSVVVYIDKNDTFYLPVSLREMF</sequence>
<keyword evidence="3" id="KW-0862">Zinc</keyword>
<feature type="binding site" evidence="3">
    <location>
        <position position="262"/>
    </location>
    <ligand>
        <name>Mg(2+)</name>
        <dbReference type="ChEBI" id="CHEBI:18420"/>
    </ligand>
</feature>
<accession>A0A101HHZ8</accession>
<comment type="similarity">
    <text evidence="4">Belongs to the alkaline phosphatase family.</text>
</comment>
<feature type="binding site" evidence="3">
    <location>
        <position position="34"/>
    </location>
    <ligand>
        <name>Mg(2+)</name>
        <dbReference type="ChEBI" id="CHEBI:18420"/>
    </ligand>
</feature>
<comment type="caution">
    <text evidence="6">The sequence shown here is derived from an EMBL/GenBank/DDBJ whole genome shotgun (WGS) entry which is preliminary data.</text>
</comment>
<dbReference type="PRINTS" id="PR00113">
    <property type="entry name" value="ALKPHPHTASE"/>
</dbReference>
<feature type="active site" description="Phosphoserine intermediate" evidence="2">
    <location>
        <position position="79"/>
    </location>
</feature>
<evidence type="ECO:0000313" key="6">
    <source>
        <dbReference type="EMBL" id="KUK77258.1"/>
    </source>
</evidence>
<feature type="chain" id="PRO_5007096917" description="Alkaline phosphatase" evidence="5">
    <location>
        <begin position="20"/>
        <end position="542"/>
    </location>
</feature>
<comment type="cofactor">
    <cofactor evidence="3">
        <name>Mg(2+)</name>
        <dbReference type="ChEBI" id="CHEBI:18420"/>
    </cofactor>
    <text evidence="3">Binds 1 Mg(2+) ion.</text>
</comment>
<dbReference type="SMART" id="SM00098">
    <property type="entry name" value="alkPPc"/>
    <property type="match status" value="1"/>
</dbReference>
<evidence type="ECO:0000256" key="2">
    <source>
        <dbReference type="PIRSR" id="PIRSR601952-1"/>
    </source>
</evidence>
<evidence type="ECO:0008006" key="8">
    <source>
        <dbReference type="Google" id="ProtNLM"/>
    </source>
</evidence>
<organism evidence="6 7">
    <name type="scientific">Proteiniphilum acetatigenes</name>
    <dbReference type="NCBI Taxonomy" id="294710"/>
    <lineage>
        <taxon>Bacteria</taxon>
        <taxon>Pseudomonadati</taxon>
        <taxon>Bacteroidota</taxon>
        <taxon>Bacteroidia</taxon>
        <taxon>Bacteroidales</taxon>
        <taxon>Dysgonomonadaceae</taxon>
        <taxon>Proteiniphilum</taxon>
    </lineage>
</organism>
<feature type="binding site" evidence="3">
    <location>
        <position position="420"/>
    </location>
    <ligand>
        <name>Zn(2+)</name>
        <dbReference type="ChEBI" id="CHEBI:29105"/>
        <label>2</label>
    </ligand>
</feature>
<feature type="binding site" evidence="3">
    <location>
        <position position="267"/>
    </location>
    <ligand>
        <name>Zn(2+)</name>
        <dbReference type="ChEBI" id="CHEBI:29105"/>
        <label>2</label>
    </ligand>
</feature>
<dbReference type="Proteomes" id="UP000053860">
    <property type="component" value="Unassembled WGS sequence"/>
</dbReference>
<dbReference type="Gene3D" id="3.40.720.10">
    <property type="entry name" value="Alkaline Phosphatase, subunit A"/>
    <property type="match status" value="1"/>
</dbReference>
<evidence type="ECO:0000256" key="1">
    <source>
        <dbReference type="ARBA" id="ARBA00022553"/>
    </source>
</evidence>
<keyword evidence="3" id="KW-0460">Magnesium</keyword>
<dbReference type="InterPro" id="IPR017850">
    <property type="entry name" value="Alkaline_phosphatase_core_sf"/>
</dbReference>
<evidence type="ECO:0000313" key="7">
    <source>
        <dbReference type="Proteomes" id="UP000053860"/>
    </source>
</evidence>
<dbReference type="STRING" id="1123008.GCA_000380985_01764"/>
<dbReference type="EMBL" id="LGGN01000148">
    <property type="protein sequence ID" value="KUK77258.1"/>
    <property type="molecule type" value="Genomic_DNA"/>
</dbReference>
<dbReference type="Pfam" id="PF00245">
    <property type="entry name" value="Alk_phosphatase"/>
    <property type="match status" value="1"/>
</dbReference>
<feature type="binding site" evidence="3">
    <location>
        <position position="310"/>
    </location>
    <ligand>
        <name>Zn(2+)</name>
        <dbReference type="ChEBI" id="CHEBI:29105"/>
        <label>2</label>
    </ligand>
</feature>
<dbReference type="PATRIC" id="fig|294710.3.peg.1196"/>
<feature type="binding site" evidence="3">
    <location>
        <position position="147"/>
    </location>
    <ligand>
        <name>Mg(2+)</name>
        <dbReference type="ChEBI" id="CHEBI:18420"/>
    </ligand>
</feature>
<dbReference type="GO" id="GO:0046872">
    <property type="term" value="F:metal ion binding"/>
    <property type="evidence" value="ECO:0007669"/>
    <property type="project" value="UniProtKB-KW"/>
</dbReference>
<evidence type="ECO:0000256" key="4">
    <source>
        <dbReference type="RuleBase" id="RU003946"/>
    </source>
</evidence>
<name>A0A101HHZ8_9BACT</name>